<protein>
    <submittedName>
        <fullName evidence="2">Retrovirus-related Pol polyprotein from transposon RE1</fullName>
    </submittedName>
</protein>
<gene>
    <name evidence="2" type="primary">RE1_3166</name>
    <name evidence="2" type="ORF">CK203_041285</name>
</gene>
<name>A0A438HJ37_VITVI</name>
<evidence type="ECO:0000313" key="3">
    <source>
        <dbReference type="Proteomes" id="UP000288805"/>
    </source>
</evidence>
<reference evidence="2 3" key="1">
    <citation type="journal article" date="2018" name="PLoS Genet.">
        <title>Population sequencing reveals clonal diversity and ancestral inbreeding in the grapevine cultivar Chardonnay.</title>
        <authorList>
            <person name="Roach M.J."/>
            <person name="Johnson D.L."/>
            <person name="Bohlmann J."/>
            <person name="van Vuuren H.J."/>
            <person name="Jones S.J."/>
            <person name="Pretorius I.S."/>
            <person name="Schmidt S.A."/>
            <person name="Borneman A.R."/>
        </authorList>
    </citation>
    <scope>NUCLEOTIDE SEQUENCE [LARGE SCALE GENOMIC DNA]</scope>
    <source>
        <strain evidence="3">cv. Chardonnay</strain>
        <tissue evidence="2">Leaf</tissue>
    </source>
</reference>
<dbReference type="Proteomes" id="UP000288805">
    <property type="component" value="Unassembled WGS sequence"/>
</dbReference>
<sequence length="461" mass="52597">MHSEFEMSMMGELNFFLGLQNKQLKEGTFINQAKYIRDLLKRFNMEEAKTMKTPMSSSIKLDMDDKGKSVHSTMYRGMIGSLLYLTASRPDIMYSGFDLKPKVSIFWGDFSLTARLKLGFSLISVRLGLRVGVCSLLFDFILLLDSFFSFPFIGWLQGKRRAPPRLKASALLSHLSLSRWRLAERRYDMTLFNSVEHYQQCNCDDFRADLPNSGAGFLFPGDLWAWRTSFVHIGLQAYEAKVWPTMPRFEPREIRRAEQQARVQGQMHLGAEEEAEIREMEDGLDHQRDFEQRGPELDISPPPQSEGIHAPHAPDHAPWMDISAQISSLGTRMEEFALQRFERIEERMDQQQATFEHLQQSIDHIESHQVFGAKKAQPVEAMANWFNRLRNRSTGCARLVEDRSREAKKFLSLPVAFSSGAEVTGSNPKGVAEGEIVSRSKGWPRPSTPLVLAVGAWVNAL</sequence>
<dbReference type="EMBL" id="QGNW01000215">
    <property type="protein sequence ID" value="RVW84461.1"/>
    <property type="molecule type" value="Genomic_DNA"/>
</dbReference>
<evidence type="ECO:0000256" key="1">
    <source>
        <dbReference type="SAM" id="MobiDB-lite"/>
    </source>
</evidence>
<feature type="region of interest" description="Disordered" evidence="1">
    <location>
        <begin position="293"/>
        <end position="316"/>
    </location>
</feature>
<comment type="caution">
    <text evidence="2">The sequence shown here is derived from an EMBL/GenBank/DDBJ whole genome shotgun (WGS) entry which is preliminary data.</text>
</comment>
<proteinExistence type="predicted"/>
<organism evidence="2 3">
    <name type="scientific">Vitis vinifera</name>
    <name type="common">Grape</name>
    <dbReference type="NCBI Taxonomy" id="29760"/>
    <lineage>
        <taxon>Eukaryota</taxon>
        <taxon>Viridiplantae</taxon>
        <taxon>Streptophyta</taxon>
        <taxon>Embryophyta</taxon>
        <taxon>Tracheophyta</taxon>
        <taxon>Spermatophyta</taxon>
        <taxon>Magnoliopsida</taxon>
        <taxon>eudicotyledons</taxon>
        <taxon>Gunneridae</taxon>
        <taxon>Pentapetalae</taxon>
        <taxon>rosids</taxon>
        <taxon>Vitales</taxon>
        <taxon>Vitaceae</taxon>
        <taxon>Viteae</taxon>
        <taxon>Vitis</taxon>
    </lineage>
</organism>
<accession>A0A438HJ37</accession>
<dbReference type="AlphaFoldDB" id="A0A438HJ37"/>
<evidence type="ECO:0000313" key="2">
    <source>
        <dbReference type="EMBL" id="RVW84461.1"/>
    </source>
</evidence>